<accession>A0ACC1MSG6</accession>
<evidence type="ECO:0000313" key="2">
    <source>
        <dbReference type="Proteomes" id="UP001144978"/>
    </source>
</evidence>
<dbReference type="EMBL" id="JANSHE010005797">
    <property type="protein sequence ID" value="KAJ2969291.1"/>
    <property type="molecule type" value="Genomic_DNA"/>
</dbReference>
<protein>
    <submittedName>
        <fullName evidence="1">Uncharacterized protein</fullName>
    </submittedName>
</protein>
<name>A0ACC1MSG6_9APHY</name>
<evidence type="ECO:0000313" key="1">
    <source>
        <dbReference type="EMBL" id="KAJ2969291.1"/>
    </source>
</evidence>
<keyword evidence="2" id="KW-1185">Reference proteome</keyword>
<proteinExistence type="predicted"/>
<comment type="caution">
    <text evidence="1">The sequence shown here is derived from an EMBL/GenBank/DDBJ whole genome shotgun (WGS) entry which is preliminary data.</text>
</comment>
<gene>
    <name evidence="1" type="ORF">NUW54_g12999</name>
</gene>
<organism evidence="1 2">
    <name type="scientific">Trametes sanguinea</name>
    <dbReference type="NCBI Taxonomy" id="158606"/>
    <lineage>
        <taxon>Eukaryota</taxon>
        <taxon>Fungi</taxon>
        <taxon>Dikarya</taxon>
        <taxon>Basidiomycota</taxon>
        <taxon>Agaricomycotina</taxon>
        <taxon>Agaricomycetes</taxon>
        <taxon>Polyporales</taxon>
        <taxon>Polyporaceae</taxon>
        <taxon>Trametes</taxon>
    </lineage>
</organism>
<reference evidence="1" key="1">
    <citation type="submission" date="2022-08" db="EMBL/GenBank/DDBJ databases">
        <title>Genome Sequence of Pycnoporus sanguineus.</title>
        <authorList>
            <person name="Buettner E."/>
        </authorList>
    </citation>
    <scope>NUCLEOTIDE SEQUENCE</scope>
    <source>
        <strain evidence="1">CG-C14</strain>
    </source>
</reference>
<sequence length="265" mass="28711">MTGSTLRPPETLTQLSPDDPRRTSVDLYSSFHLQMQSVDMSFDLLNDKISFLGNGQDSFWAGGESGDDTMFEFDEENRVPAMEKRRLSLSEGQDAFASLPHVHTPPARKAQSEQSSVVRSPTEEAAKVPLPMSPPSPAPSPRVTPSRGSQVFVPEEPSSPPSFRARAPSPSHTTRRLHRLPVAPELPQHRRRGSIAGFNSPNCGSCWKLTYAGTGKSINVLAIDHAGAGFNIALEAMNTLTNNQGVFLGRIDATATQVDDSECGL</sequence>
<dbReference type="Proteomes" id="UP001144978">
    <property type="component" value="Unassembled WGS sequence"/>
</dbReference>